<name>A0ABT0GCA9_9GAMM</name>
<feature type="transmembrane region" description="Helical" evidence="2">
    <location>
        <begin position="20"/>
        <end position="42"/>
    </location>
</feature>
<sequence>MSESGPDRPRPAPGKSRDPLLYAAPALILAALLVLGLIAWLASPEDSPSGDNPAPAETGPGDAGTGKSP</sequence>
<accession>A0ABT0GCA9</accession>
<dbReference type="Proteomes" id="UP001431449">
    <property type="component" value="Unassembled WGS sequence"/>
</dbReference>
<dbReference type="EMBL" id="JALNMH010000001">
    <property type="protein sequence ID" value="MCK7592171.1"/>
    <property type="molecule type" value="Genomic_DNA"/>
</dbReference>
<comment type="caution">
    <text evidence="3">The sequence shown here is derived from an EMBL/GenBank/DDBJ whole genome shotgun (WGS) entry which is preliminary data.</text>
</comment>
<keyword evidence="2" id="KW-0812">Transmembrane</keyword>
<evidence type="ECO:0000256" key="1">
    <source>
        <dbReference type="SAM" id="MobiDB-lite"/>
    </source>
</evidence>
<keyword evidence="2" id="KW-1133">Transmembrane helix</keyword>
<keyword evidence="2" id="KW-0472">Membrane</keyword>
<feature type="region of interest" description="Disordered" evidence="1">
    <location>
        <begin position="43"/>
        <end position="69"/>
    </location>
</feature>
<evidence type="ECO:0000256" key="2">
    <source>
        <dbReference type="SAM" id="Phobius"/>
    </source>
</evidence>
<evidence type="ECO:0000313" key="3">
    <source>
        <dbReference type="EMBL" id="MCK7592171.1"/>
    </source>
</evidence>
<dbReference type="RefSeq" id="WP_248204173.1">
    <property type="nucleotide sequence ID" value="NZ_JALNMH010000001.1"/>
</dbReference>
<gene>
    <name evidence="3" type="ORF">M0G41_00640</name>
</gene>
<proteinExistence type="predicted"/>
<keyword evidence="4" id="KW-1185">Reference proteome</keyword>
<evidence type="ECO:0000313" key="4">
    <source>
        <dbReference type="Proteomes" id="UP001431449"/>
    </source>
</evidence>
<reference evidence="3" key="1">
    <citation type="submission" date="2022-04" db="EMBL/GenBank/DDBJ databases">
        <title>Lysobacter sp. CAU 1642 isolated from sea sand.</title>
        <authorList>
            <person name="Kim W."/>
        </authorList>
    </citation>
    <scope>NUCLEOTIDE SEQUENCE</scope>
    <source>
        <strain evidence="3">CAU 1642</strain>
    </source>
</reference>
<protein>
    <submittedName>
        <fullName evidence="3">Uncharacterized protein</fullName>
    </submittedName>
</protein>
<organism evidence="3 4">
    <name type="scientific">Pseudomarimonas salicorniae</name>
    <dbReference type="NCBI Taxonomy" id="2933270"/>
    <lineage>
        <taxon>Bacteria</taxon>
        <taxon>Pseudomonadati</taxon>
        <taxon>Pseudomonadota</taxon>
        <taxon>Gammaproteobacteria</taxon>
        <taxon>Lysobacterales</taxon>
        <taxon>Lysobacteraceae</taxon>
        <taxon>Pseudomarimonas</taxon>
    </lineage>
</organism>